<proteinExistence type="predicted"/>
<sequence>MSHFRSPASSPKTTPSSSPRRTPRNDENRVPPLHVPRLFTVNEPPLSKFIDPEHESMFPDMACLGLDCSPRANNTVLLPMPIDASSVEQFSFAFSGCSNSLKIDAPDRREALRGLVLDRTRRVSRAYEATVVALARLCEQRHLRATARNTTVKLSCVDDCRNFVRAFAHEQSSGIGLEYDGMDVCEETTQRMSTGMGVAMMLPERTAHCNAANCFKALMDSSELEGFAEACMVELLAEDVIAMLAQQGHTDFELEAACRIADAPMASKAIPTPA</sequence>
<name>A0A2V3J663_9FLOR</name>
<protein>
    <submittedName>
        <fullName evidence="2">Uncharacterized protein</fullName>
    </submittedName>
</protein>
<comment type="caution">
    <text evidence="2">The sequence shown here is derived from an EMBL/GenBank/DDBJ whole genome shotgun (WGS) entry which is preliminary data.</text>
</comment>
<keyword evidence="3" id="KW-1185">Reference proteome</keyword>
<dbReference type="EMBL" id="NBIV01000001">
    <property type="protein sequence ID" value="PXF49916.1"/>
    <property type="molecule type" value="Genomic_DNA"/>
</dbReference>
<evidence type="ECO:0000313" key="2">
    <source>
        <dbReference type="EMBL" id="PXF49916.1"/>
    </source>
</evidence>
<feature type="compositionally biased region" description="Low complexity" evidence="1">
    <location>
        <begin position="1"/>
        <end position="20"/>
    </location>
</feature>
<feature type="region of interest" description="Disordered" evidence="1">
    <location>
        <begin position="1"/>
        <end position="33"/>
    </location>
</feature>
<accession>A0A2V3J663</accession>
<reference evidence="2 3" key="1">
    <citation type="journal article" date="2018" name="Mol. Biol. Evol.">
        <title>Analysis of the draft genome of the red seaweed Gracilariopsis chorda provides insights into genome size evolution in Rhodophyta.</title>
        <authorList>
            <person name="Lee J."/>
            <person name="Yang E.C."/>
            <person name="Graf L."/>
            <person name="Yang J.H."/>
            <person name="Qiu H."/>
            <person name="Zel Zion U."/>
            <person name="Chan C.X."/>
            <person name="Stephens T.G."/>
            <person name="Weber A.P.M."/>
            <person name="Boo G.H."/>
            <person name="Boo S.M."/>
            <person name="Kim K.M."/>
            <person name="Shin Y."/>
            <person name="Jung M."/>
            <person name="Lee S.J."/>
            <person name="Yim H.S."/>
            <person name="Lee J.H."/>
            <person name="Bhattacharya D."/>
            <person name="Yoon H.S."/>
        </authorList>
    </citation>
    <scope>NUCLEOTIDE SEQUENCE [LARGE SCALE GENOMIC DNA]</scope>
    <source>
        <strain evidence="2 3">SKKU-2015</strain>
        <tissue evidence="2">Whole body</tissue>
    </source>
</reference>
<evidence type="ECO:0000313" key="3">
    <source>
        <dbReference type="Proteomes" id="UP000247409"/>
    </source>
</evidence>
<gene>
    <name evidence="2" type="ORF">BWQ96_00076</name>
</gene>
<evidence type="ECO:0000256" key="1">
    <source>
        <dbReference type="SAM" id="MobiDB-lite"/>
    </source>
</evidence>
<dbReference type="STRING" id="448386.A0A2V3J663"/>
<dbReference type="AlphaFoldDB" id="A0A2V3J663"/>
<dbReference type="OrthoDB" id="3438at2759"/>
<organism evidence="2 3">
    <name type="scientific">Gracilariopsis chorda</name>
    <dbReference type="NCBI Taxonomy" id="448386"/>
    <lineage>
        <taxon>Eukaryota</taxon>
        <taxon>Rhodophyta</taxon>
        <taxon>Florideophyceae</taxon>
        <taxon>Rhodymeniophycidae</taxon>
        <taxon>Gracilariales</taxon>
        <taxon>Gracilariaceae</taxon>
        <taxon>Gracilariopsis</taxon>
    </lineage>
</organism>
<dbReference type="Proteomes" id="UP000247409">
    <property type="component" value="Unassembled WGS sequence"/>
</dbReference>